<comment type="function">
    <text evidence="9">Reversibly transfers an adenylyl group from ATP to 4'-phosphopantetheine, yielding dephospho-CoA (dPCoA) and pyrophosphate.</text>
</comment>
<evidence type="ECO:0000256" key="4">
    <source>
        <dbReference type="ARBA" id="ARBA00022741"/>
    </source>
</evidence>
<comment type="similarity">
    <text evidence="9">Belongs to the bacterial CoaD family.</text>
</comment>
<dbReference type="RefSeq" id="WP_341373395.1">
    <property type="nucleotide sequence ID" value="NZ_JBBUTF010000005.1"/>
</dbReference>
<feature type="binding site" evidence="9">
    <location>
        <position position="105"/>
    </location>
    <ligand>
        <name>ATP</name>
        <dbReference type="ChEBI" id="CHEBI:30616"/>
    </ligand>
</feature>
<feature type="domain" description="Cytidyltransferase-like" evidence="10">
    <location>
        <begin position="12"/>
        <end position="140"/>
    </location>
</feature>
<feature type="binding site" evidence="9">
    <location>
        <begin position="95"/>
        <end position="97"/>
    </location>
    <ligand>
        <name>ATP</name>
        <dbReference type="ChEBI" id="CHEBI:30616"/>
    </ligand>
</feature>
<keyword evidence="7 9" id="KW-0173">Coenzyme A biosynthesis</keyword>
<feature type="binding site" evidence="9">
    <location>
        <begin position="130"/>
        <end position="136"/>
    </location>
    <ligand>
        <name>ATP</name>
        <dbReference type="ChEBI" id="CHEBI:30616"/>
    </ligand>
</feature>
<keyword evidence="6 9" id="KW-0460">Magnesium</keyword>
<dbReference type="InterPro" id="IPR004821">
    <property type="entry name" value="Cyt_trans-like"/>
</dbReference>
<dbReference type="PANTHER" id="PTHR21342:SF1">
    <property type="entry name" value="PHOSPHOPANTETHEINE ADENYLYLTRANSFERASE"/>
    <property type="match status" value="1"/>
</dbReference>
<dbReference type="Proteomes" id="UP001368500">
    <property type="component" value="Unassembled WGS sequence"/>
</dbReference>
<dbReference type="EC" id="2.7.7.3" evidence="9"/>
<keyword evidence="5 9" id="KW-0067">ATP-binding</keyword>
<keyword evidence="2 9" id="KW-0808">Transferase</keyword>
<protein>
    <recommendedName>
        <fullName evidence="9">Phosphopantetheine adenylyltransferase</fullName>
        <ecNumber evidence="9">2.7.7.3</ecNumber>
    </recommendedName>
    <alternativeName>
        <fullName evidence="9">Dephospho-CoA pyrophosphorylase</fullName>
    </alternativeName>
    <alternativeName>
        <fullName evidence="9">Pantetheine-phosphate adenylyltransferase</fullName>
        <shortName evidence="9">PPAT</shortName>
    </alternativeName>
</protein>
<feature type="binding site" evidence="9">
    <location>
        <position position="16"/>
    </location>
    <ligand>
        <name>substrate</name>
    </ligand>
</feature>
<gene>
    <name evidence="9 11" type="primary">coaD</name>
    <name evidence="11" type="ORF">AACH11_06525</name>
</gene>
<dbReference type="PRINTS" id="PR01020">
    <property type="entry name" value="LPSBIOSNTHSS"/>
</dbReference>
<evidence type="ECO:0000256" key="9">
    <source>
        <dbReference type="HAMAP-Rule" id="MF_00151"/>
    </source>
</evidence>
<dbReference type="Pfam" id="PF01467">
    <property type="entry name" value="CTP_transf_like"/>
    <property type="match status" value="1"/>
</dbReference>
<dbReference type="HAMAP" id="MF_00151">
    <property type="entry name" value="PPAT_bact"/>
    <property type="match status" value="1"/>
</dbReference>
<comment type="pathway">
    <text evidence="9">Cofactor biosynthesis; coenzyme A biosynthesis; CoA from (R)-pantothenate: step 4/5.</text>
</comment>
<feature type="binding site" evidence="9">
    <location>
        <position position="24"/>
    </location>
    <ligand>
        <name>ATP</name>
        <dbReference type="ChEBI" id="CHEBI:30616"/>
    </ligand>
</feature>
<feature type="site" description="Transition state stabilizer" evidence="9">
    <location>
        <position position="24"/>
    </location>
</feature>
<dbReference type="NCBIfam" id="TIGR01510">
    <property type="entry name" value="coaD_prev_kdtB"/>
    <property type="match status" value="1"/>
</dbReference>
<proteinExistence type="inferred from homology"/>
<comment type="subunit">
    <text evidence="9">Homohexamer.</text>
</comment>
<dbReference type="EMBL" id="JBBUTF010000005">
    <property type="protein sequence ID" value="MEK8025612.1"/>
    <property type="molecule type" value="Genomic_DNA"/>
</dbReference>
<reference evidence="11 12" key="1">
    <citation type="submission" date="2024-04" db="EMBL/GenBank/DDBJ databases">
        <title>Novel species of the genus Ideonella isolated from streams.</title>
        <authorList>
            <person name="Lu H."/>
        </authorList>
    </citation>
    <scope>NUCLEOTIDE SEQUENCE [LARGE SCALE GENOMIC DNA]</scope>
    <source>
        <strain evidence="11 12">BYS139W</strain>
    </source>
</reference>
<feature type="binding site" evidence="9">
    <location>
        <position position="80"/>
    </location>
    <ligand>
        <name>substrate</name>
    </ligand>
</feature>
<dbReference type="PANTHER" id="PTHR21342">
    <property type="entry name" value="PHOSPHOPANTETHEINE ADENYLYLTRANSFERASE"/>
    <property type="match status" value="1"/>
</dbReference>
<evidence type="ECO:0000259" key="10">
    <source>
        <dbReference type="Pfam" id="PF01467"/>
    </source>
</evidence>
<dbReference type="InterPro" id="IPR001980">
    <property type="entry name" value="PPAT"/>
</dbReference>
<dbReference type="Gene3D" id="3.40.50.620">
    <property type="entry name" value="HUPs"/>
    <property type="match status" value="1"/>
</dbReference>
<evidence type="ECO:0000313" key="12">
    <source>
        <dbReference type="Proteomes" id="UP001368500"/>
    </source>
</evidence>
<evidence type="ECO:0000256" key="7">
    <source>
        <dbReference type="ARBA" id="ARBA00022993"/>
    </source>
</evidence>
<accession>A0ABU9B6V1</accession>
<comment type="catalytic activity">
    <reaction evidence="8 9">
        <text>(R)-4'-phosphopantetheine + ATP + H(+) = 3'-dephospho-CoA + diphosphate</text>
        <dbReference type="Rhea" id="RHEA:19801"/>
        <dbReference type="ChEBI" id="CHEBI:15378"/>
        <dbReference type="ChEBI" id="CHEBI:30616"/>
        <dbReference type="ChEBI" id="CHEBI:33019"/>
        <dbReference type="ChEBI" id="CHEBI:57328"/>
        <dbReference type="ChEBI" id="CHEBI:61723"/>
        <dbReference type="EC" id="2.7.7.3"/>
    </reaction>
</comment>
<feature type="binding site" evidence="9">
    <location>
        <begin position="16"/>
        <end position="17"/>
    </location>
    <ligand>
        <name>ATP</name>
        <dbReference type="ChEBI" id="CHEBI:30616"/>
    </ligand>
</feature>
<sequence>MSHPVPAARVAVYPGTFDPMTLGHEDLMRRASRLFDRLILAVAAGHHKRTMFTIAERLEIAQEIAAPYPNVEVVAFRGLLRDFVVANGGHVVVRGLRAVSDFEYEFQMAGMNRQLMPEVETLFLTPSDQYQFVSGTFVREIATLGGDVSKFVAPGVLRRLKDRVTQPPSEPSAA</sequence>
<evidence type="ECO:0000256" key="8">
    <source>
        <dbReference type="ARBA" id="ARBA00029346"/>
    </source>
</evidence>
<evidence type="ECO:0000256" key="5">
    <source>
        <dbReference type="ARBA" id="ARBA00022840"/>
    </source>
</evidence>
<dbReference type="GO" id="GO:0004595">
    <property type="term" value="F:pantetheine-phosphate adenylyltransferase activity"/>
    <property type="evidence" value="ECO:0007669"/>
    <property type="project" value="UniProtKB-EC"/>
</dbReference>
<dbReference type="InterPro" id="IPR014729">
    <property type="entry name" value="Rossmann-like_a/b/a_fold"/>
</dbReference>
<keyword evidence="1 9" id="KW-0963">Cytoplasm</keyword>
<name>A0ABU9B6V1_9BURK</name>
<feature type="binding site" evidence="9">
    <location>
        <position position="48"/>
    </location>
    <ligand>
        <name>substrate</name>
    </ligand>
</feature>
<organism evidence="11 12">
    <name type="scientific">Pseudaquabacterium rugosum</name>
    <dbReference type="NCBI Taxonomy" id="2984194"/>
    <lineage>
        <taxon>Bacteria</taxon>
        <taxon>Pseudomonadati</taxon>
        <taxon>Pseudomonadota</taxon>
        <taxon>Betaproteobacteria</taxon>
        <taxon>Burkholderiales</taxon>
        <taxon>Sphaerotilaceae</taxon>
        <taxon>Pseudaquabacterium</taxon>
    </lineage>
</organism>
<dbReference type="SUPFAM" id="SSF52374">
    <property type="entry name" value="Nucleotidylyl transferase"/>
    <property type="match status" value="1"/>
</dbReference>
<evidence type="ECO:0000256" key="1">
    <source>
        <dbReference type="ARBA" id="ARBA00022490"/>
    </source>
</evidence>
<comment type="subcellular location">
    <subcellularLocation>
        <location evidence="9">Cytoplasm</location>
    </subcellularLocation>
</comment>
<comment type="caution">
    <text evidence="11">The sequence shown here is derived from an EMBL/GenBank/DDBJ whole genome shotgun (WGS) entry which is preliminary data.</text>
</comment>
<evidence type="ECO:0000256" key="6">
    <source>
        <dbReference type="ARBA" id="ARBA00022842"/>
    </source>
</evidence>
<evidence type="ECO:0000256" key="3">
    <source>
        <dbReference type="ARBA" id="ARBA00022695"/>
    </source>
</evidence>
<keyword evidence="12" id="KW-1185">Reference proteome</keyword>
<dbReference type="CDD" id="cd02163">
    <property type="entry name" value="PPAT"/>
    <property type="match status" value="1"/>
</dbReference>
<dbReference type="NCBIfam" id="TIGR00125">
    <property type="entry name" value="cyt_tran_rel"/>
    <property type="match status" value="1"/>
</dbReference>
<keyword evidence="4 9" id="KW-0547">Nucleotide-binding</keyword>
<feature type="binding site" evidence="9">
    <location>
        <position position="94"/>
    </location>
    <ligand>
        <name>substrate</name>
    </ligand>
</feature>
<evidence type="ECO:0000313" key="11">
    <source>
        <dbReference type="EMBL" id="MEK8025612.1"/>
    </source>
</evidence>
<keyword evidence="3 9" id="KW-0548">Nucleotidyltransferase</keyword>
<comment type="cofactor">
    <cofactor evidence="9">
        <name>Mg(2+)</name>
        <dbReference type="ChEBI" id="CHEBI:18420"/>
    </cofactor>
</comment>
<evidence type="ECO:0000256" key="2">
    <source>
        <dbReference type="ARBA" id="ARBA00022679"/>
    </source>
</evidence>